<dbReference type="InterPro" id="IPR013783">
    <property type="entry name" value="Ig-like_fold"/>
</dbReference>
<evidence type="ECO:0000259" key="5">
    <source>
        <dbReference type="PROSITE" id="PS50835"/>
    </source>
</evidence>
<name>A0ABN8I1T3_9NEOP</name>
<feature type="domain" description="Ig-like" evidence="5">
    <location>
        <begin position="262"/>
        <end position="363"/>
    </location>
</feature>
<feature type="domain" description="Fibronectin type-III" evidence="6">
    <location>
        <begin position="962"/>
        <end position="1071"/>
    </location>
</feature>
<feature type="compositionally biased region" description="Gly residues" evidence="3">
    <location>
        <begin position="1682"/>
        <end position="1694"/>
    </location>
</feature>
<feature type="domain" description="Fibronectin type-III" evidence="6">
    <location>
        <begin position="855"/>
        <end position="957"/>
    </location>
</feature>
<dbReference type="PROSITE" id="PS50853">
    <property type="entry name" value="FN3"/>
    <property type="match status" value="5"/>
</dbReference>
<dbReference type="InterPro" id="IPR003599">
    <property type="entry name" value="Ig_sub"/>
</dbReference>
<dbReference type="SMART" id="SM00409">
    <property type="entry name" value="IG"/>
    <property type="match status" value="6"/>
</dbReference>
<evidence type="ECO:0000259" key="6">
    <source>
        <dbReference type="PROSITE" id="PS50853"/>
    </source>
</evidence>
<dbReference type="InterPro" id="IPR036116">
    <property type="entry name" value="FN3_sf"/>
</dbReference>
<keyword evidence="4" id="KW-0812">Transmembrane</keyword>
<dbReference type="SUPFAM" id="SSF49265">
    <property type="entry name" value="Fibronectin type III"/>
    <property type="match status" value="3"/>
</dbReference>
<dbReference type="Pfam" id="PF00041">
    <property type="entry name" value="fn3"/>
    <property type="match status" value="4"/>
</dbReference>
<feature type="transmembrane region" description="Helical" evidence="4">
    <location>
        <begin position="1509"/>
        <end position="1533"/>
    </location>
</feature>
<evidence type="ECO:0000313" key="8">
    <source>
        <dbReference type="Proteomes" id="UP000837857"/>
    </source>
</evidence>
<evidence type="ECO:0000256" key="2">
    <source>
        <dbReference type="ARBA" id="ARBA00023157"/>
    </source>
</evidence>
<feature type="domain" description="Ig-like" evidence="5">
    <location>
        <begin position="643"/>
        <end position="725"/>
    </location>
</feature>
<feature type="compositionally biased region" description="Basic and acidic residues" evidence="3">
    <location>
        <begin position="1639"/>
        <end position="1649"/>
    </location>
</feature>
<feature type="region of interest" description="Disordered" evidence="3">
    <location>
        <begin position="1117"/>
        <end position="1139"/>
    </location>
</feature>
<keyword evidence="1" id="KW-0677">Repeat</keyword>
<dbReference type="Proteomes" id="UP000837857">
    <property type="component" value="Chromosome 16"/>
</dbReference>
<dbReference type="EMBL" id="OW152828">
    <property type="protein sequence ID" value="CAH2045414.1"/>
    <property type="molecule type" value="Genomic_DNA"/>
</dbReference>
<feature type="non-terminal residue" evidence="7">
    <location>
        <position position="1"/>
    </location>
</feature>
<feature type="domain" description="Fibronectin type-III" evidence="6">
    <location>
        <begin position="1268"/>
        <end position="1375"/>
    </location>
</feature>
<dbReference type="InterPro" id="IPR003598">
    <property type="entry name" value="Ig_sub2"/>
</dbReference>
<feature type="domain" description="Ig-like" evidence="5">
    <location>
        <begin position="367"/>
        <end position="450"/>
    </location>
</feature>
<evidence type="ECO:0000256" key="1">
    <source>
        <dbReference type="ARBA" id="ARBA00022737"/>
    </source>
</evidence>
<gene>
    <name evidence="7" type="ORF">IPOD504_LOCUS5061</name>
</gene>
<dbReference type="InterPro" id="IPR036179">
    <property type="entry name" value="Ig-like_dom_sf"/>
</dbReference>
<evidence type="ECO:0000256" key="4">
    <source>
        <dbReference type="SAM" id="Phobius"/>
    </source>
</evidence>
<feature type="domain" description="Ig-like" evidence="5">
    <location>
        <begin position="455"/>
        <end position="544"/>
    </location>
</feature>
<dbReference type="PANTHER" id="PTHR44170">
    <property type="entry name" value="PROTEIN SIDEKICK"/>
    <property type="match status" value="1"/>
</dbReference>
<reference evidence="7" key="1">
    <citation type="submission" date="2022-03" db="EMBL/GenBank/DDBJ databases">
        <authorList>
            <person name="Martin H S."/>
        </authorList>
    </citation>
    <scope>NUCLEOTIDE SEQUENCE</scope>
</reference>
<evidence type="ECO:0000313" key="7">
    <source>
        <dbReference type="EMBL" id="CAH2045414.1"/>
    </source>
</evidence>
<dbReference type="Gene3D" id="2.60.40.10">
    <property type="entry name" value="Immunoglobulins"/>
    <property type="match status" value="11"/>
</dbReference>
<keyword evidence="4" id="KW-0472">Membrane</keyword>
<dbReference type="PANTHER" id="PTHR44170:SF6">
    <property type="entry name" value="CONTACTIN"/>
    <property type="match status" value="1"/>
</dbReference>
<feature type="domain" description="Ig-like" evidence="5">
    <location>
        <begin position="549"/>
        <end position="637"/>
    </location>
</feature>
<evidence type="ECO:0008006" key="9">
    <source>
        <dbReference type="Google" id="ProtNLM"/>
    </source>
</evidence>
<feature type="region of interest" description="Disordered" evidence="3">
    <location>
        <begin position="1682"/>
        <end position="1720"/>
    </location>
</feature>
<keyword evidence="8" id="KW-1185">Reference proteome</keyword>
<keyword evidence="4" id="KW-1133">Transmembrane helix</keyword>
<dbReference type="CDD" id="cd00063">
    <property type="entry name" value="FN3"/>
    <property type="match status" value="5"/>
</dbReference>
<feature type="domain" description="Ig-like" evidence="5">
    <location>
        <begin position="1170"/>
        <end position="1260"/>
    </location>
</feature>
<protein>
    <recommendedName>
        <fullName evidence="9">Down syndrome cell adhesion molecule-like protein Dscam2</fullName>
    </recommendedName>
</protein>
<accession>A0ABN8I1T3</accession>
<dbReference type="Pfam" id="PF13927">
    <property type="entry name" value="Ig_3"/>
    <property type="match status" value="3"/>
</dbReference>
<sequence>MQHRLPQGKLDQSNQINNLGSKTMRTSVMMSIILLSPGPHCSSVGALPATGTPSPAAPRLHVKRCYWLEEERSIGKVVVTAERLAKHHSARGELNNNMKIKGSHSAPQATVSFVFRRHMLQNRKASAYKAVLCIFKISTFAVACGEWKKLCCLTDSRNSKSCSRCLSDKTEFGNARVTSHVESSGRLVKKEQRKEGIVFLNIPTQKSFQWGERSRGCFLFYASESSCAAGVNEVTRCSLVKRARGFRSLKRTRLKRSSDSRPELVYTFIEQAVQPGAQVALKCSAVGEPPPRFRWTLDSQPIPPHHGAIITEGRESGPSGIGTNNNYILSTLSLSSARVEHGGRYECRATNTHGSVAHAARLNVYGPPYIRAMNPVKAVAGSEITIWCPYYGFPIDSVKWEGGAGADPRYHQVDGQLTITNVDRNRDKGGWICSVLTPGGELARREVQVSVVSPPVLSPIVFPPGLRSGDRSQLTCTVTSGDMPVYFSWLKDQMPISSVLQVDERGAEFYSMLLFKSLTAAHSGTYTCVVTNTAGKANTSAELAIKVPPYWQLEPSDTAVLLNGSLTISCEARGHPPPTIYWTKFAGSTETSLGGVSEPVVLNNGSLRLESARAEHSGRYRCRADNGVPPPLTKTLTIHVNEPARFETPSVNVTAKLGETVRLACVARGDNPLSMTWSSSGRALPNSDYRMSISETRSAEGLRSELVLERADRRDSGVYRCQASNPYGRSDHFVHLGVQEPPEPPANFRVLETASRTVRLQWRRPYDGNSPVIGYIVQYRKHDSTSPDSWRDADTHNVSVSAHSDTYTEVEGATISGLEPATAYLVRARTVTAQFASTHTRALLALTLHEPPSRAPISLRASAPRPTTVELAWQAPPASTWNGELLGYTVWWWPSADGTLAGGANVGMEFATVRGQINKYTIEGLEHYTRYSISVRAFNSAGAGPATASVNTLTQESVPTEGPRAVRCRTVSPQSLKVEWSPPPAHAHHGALLGYKLLYRPEHTTDWLEWEVRGGGGLSVVAGAEVKRVAGVETLLLALRPHMNYTIQALAYTAAGDGVPAHPIHCTTHQDVPGPPAAVKVVATSVSSLAVSWLPPSRPNGPILYYTVFYRELGRDRPPQTTTVQAEDGESSVGLGGSTELRSLSEGATYEAWVAAHSVAGEGEPSAPQPATTTSRATVRLLSFGVWARVKCGHSLKLACAWRGEPAPRARWLRGDRPVTHDPRTHLTPHGHLSIHEVDASTSGNYTCAARNAFGSEEVTYRVQCASPPSAPTLTLDHAEHKEAKLTWRTTHHPAAPPHGYTIWWTRVRDDSGDGLDSINPRGEEERRLEAGGEASSVILRALSCGATYSIRAVAHSRAGPSPSSAPLLVRTKPPVLVWEGGGELEDQGAEAAVWSNSSSLAVDARRAVRCGARLVRLQWRRADAGSTVPWRDADLTSLHHHREVVINGLATGAWYALRLWTATESARHQAIIYAATTTHSGERLRRPVAFQSEGGAPPAVGAADSERVLGAVSLAFAALAALAVAALLLVLLAKRSTLWPCGGPVDEEARRCSHSAASTDKSVCPEQQNIRNCQHDYKHDKLSPASDVYEISPYATFAVGGEATAATLDHTLQFRTFGHRDNDAPPHRPCRKHPQRHRDREVEKHHSDCELQQLSRYEKVRPRHCAGSSYCVPLTHHGGGGGSAGGGGSGGGFSEVYAGDSSVESGPGSLSPRTHHEHS</sequence>
<dbReference type="SUPFAM" id="SSF48726">
    <property type="entry name" value="Immunoglobulin"/>
    <property type="match status" value="6"/>
</dbReference>
<proteinExistence type="predicted"/>
<feature type="domain" description="Fibronectin type-III" evidence="6">
    <location>
        <begin position="744"/>
        <end position="851"/>
    </location>
</feature>
<dbReference type="Pfam" id="PF07679">
    <property type="entry name" value="I-set"/>
    <property type="match status" value="2"/>
</dbReference>
<dbReference type="PROSITE" id="PS50835">
    <property type="entry name" value="IG_LIKE"/>
    <property type="match status" value="6"/>
</dbReference>
<dbReference type="InterPro" id="IPR013098">
    <property type="entry name" value="Ig_I-set"/>
</dbReference>
<feature type="compositionally biased region" description="Basic residues" evidence="3">
    <location>
        <begin position="1629"/>
        <end position="1638"/>
    </location>
</feature>
<organism evidence="7 8">
    <name type="scientific">Iphiclides podalirius</name>
    <name type="common">scarce swallowtail</name>
    <dbReference type="NCBI Taxonomy" id="110791"/>
    <lineage>
        <taxon>Eukaryota</taxon>
        <taxon>Metazoa</taxon>
        <taxon>Ecdysozoa</taxon>
        <taxon>Arthropoda</taxon>
        <taxon>Hexapoda</taxon>
        <taxon>Insecta</taxon>
        <taxon>Pterygota</taxon>
        <taxon>Neoptera</taxon>
        <taxon>Endopterygota</taxon>
        <taxon>Lepidoptera</taxon>
        <taxon>Glossata</taxon>
        <taxon>Ditrysia</taxon>
        <taxon>Papilionoidea</taxon>
        <taxon>Papilionidae</taxon>
        <taxon>Papilioninae</taxon>
        <taxon>Iphiclides</taxon>
    </lineage>
</organism>
<feature type="domain" description="Fibronectin type-III" evidence="6">
    <location>
        <begin position="1075"/>
        <end position="1177"/>
    </location>
</feature>
<dbReference type="SMART" id="SM00408">
    <property type="entry name" value="IGc2"/>
    <property type="match status" value="6"/>
</dbReference>
<dbReference type="InterPro" id="IPR003961">
    <property type="entry name" value="FN3_dom"/>
</dbReference>
<feature type="region of interest" description="Disordered" evidence="3">
    <location>
        <begin position="1619"/>
        <end position="1649"/>
    </location>
</feature>
<keyword evidence="2" id="KW-1015">Disulfide bond</keyword>
<dbReference type="SMART" id="SM00060">
    <property type="entry name" value="FN3"/>
    <property type="match status" value="6"/>
</dbReference>
<dbReference type="InterPro" id="IPR007110">
    <property type="entry name" value="Ig-like_dom"/>
</dbReference>
<evidence type="ECO:0000256" key="3">
    <source>
        <dbReference type="SAM" id="MobiDB-lite"/>
    </source>
</evidence>